<dbReference type="GO" id="GO:0030973">
    <property type="term" value="F:molybdate ion binding"/>
    <property type="evidence" value="ECO:0007669"/>
    <property type="project" value="TreeGrafter"/>
</dbReference>
<dbReference type="Proteomes" id="UP000264719">
    <property type="component" value="Unassembled WGS sequence"/>
</dbReference>
<evidence type="ECO:0000313" key="8">
    <source>
        <dbReference type="Proteomes" id="UP000264719"/>
    </source>
</evidence>
<keyword evidence="3" id="KW-0479">Metal-binding</keyword>
<dbReference type="GO" id="GO:0030288">
    <property type="term" value="C:outer membrane-bounded periplasmic space"/>
    <property type="evidence" value="ECO:0007669"/>
    <property type="project" value="TreeGrafter"/>
</dbReference>
<keyword evidence="6" id="KW-0812">Transmembrane</keyword>
<protein>
    <submittedName>
        <fullName evidence="7">Molybdate ABC transporter substrate-binding protein</fullName>
    </submittedName>
</protein>
<reference evidence="7 8" key="1">
    <citation type="journal article" date="2018" name="Nat. Biotechnol.">
        <title>A standardized bacterial taxonomy based on genome phylogeny substantially revises the tree of life.</title>
        <authorList>
            <person name="Parks D.H."/>
            <person name="Chuvochina M."/>
            <person name="Waite D.W."/>
            <person name="Rinke C."/>
            <person name="Skarshewski A."/>
            <person name="Chaumeil P.A."/>
            <person name="Hugenholtz P."/>
        </authorList>
    </citation>
    <scope>NUCLEOTIDE SEQUENCE [LARGE SCALE GENOMIC DNA]</scope>
    <source>
        <strain evidence="7">UBA9169</strain>
    </source>
</reference>
<dbReference type="GO" id="GO:1901359">
    <property type="term" value="F:tungstate binding"/>
    <property type="evidence" value="ECO:0007669"/>
    <property type="project" value="UniProtKB-ARBA"/>
</dbReference>
<evidence type="ECO:0000256" key="5">
    <source>
        <dbReference type="ARBA" id="ARBA00062515"/>
    </source>
</evidence>
<keyword evidence="2" id="KW-0500">Molybdenum</keyword>
<comment type="subunit">
    <text evidence="5">The complex is composed of two ATP-binding proteins (ModC), two transmembrane proteins (ModB) and a solute-binding protein (ModA).</text>
</comment>
<comment type="similarity">
    <text evidence="1">Belongs to the bacterial solute-binding protein ModA family.</text>
</comment>
<accession>A0A348W893</accession>
<keyword evidence="6" id="KW-0472">Membrane</keyword>
<evidence type="ECO:0000256" key="2">
    <source>
        <dbReference type="ARBA" id="ARBA00022505"/>
    </source>
</evidence>
<evidence type="ECO:0000313" key="7">
    <source>
        <dbReference type="EMBL" id="HAR50755.1"/>
    </source>
</evidence>
<dbReference type="PANTHER" id="PTHR30632">
    <property type="entry name" value="MOLYBDATE-BINDING PERIPLASMIC PROTEIN"/>
    <property type="match status" value="1"/>
</dbReference>
<name>A0A348W893_9RHOB</name>
<feature type="non-terminal residue" evidence="7">
    <location>
        <position position="288"/>
    </location>
</feature>
<dbReference type="InterPro" id="IPR050682">
    <property type="entry name" value="ModA/WtpA"/>
</dbReference>
<dbReference type="SUPFAM" id="SSF53850">
    <property type="entry name" value="Periplasmic binding protein-like II"/>
    <property type="match status" value="1"/>
</dbReference>
<dbReference type="Gene3D" id="3.40.190.10">
    <property type="entry name" value="Periplasmic binding protein-like II"/>
    <property type="match status" value="2"/>
</dbReference>
<dbReference type="GO" id="GO:0015689">
    <property type="term" value="P:molybdate ion transport"/>
    <property type="evidence" value="ECO:0007669"/>
    <property type="project" value="InterPro"/>
</dbReference>
<dbReference type="Pfam" id="PF13531">
    <property type="entry name" value="SBP_bac_11"/>
    <property type="match status" value="1"/>
</dbReference>
<dbReference type="FunFam" id="3.40.190.10:FF:000035">
    <property type="entry name" value="Molybdate ABC transporter substrate-binding protein"/>
    <property type="match status" value="1"/>
</dbReference>
<evidence type="ECO:0000256" key="4">
    <source>
        <dbReference type="ARBA" id="ARBA00022729"/>
    </source>
</evidence>
<proteinExistence type="inferred from homology"/>
<sequence length="288" mass="29982">MGACLIMCRIRPATFARLLFHSLVTHNILWRFARSGQRNLRQSPARGKMATVAGRALLAPLGGLRNTRAMTGIFAMITGVCALIAVPLTALAGSARAEPLTVFAAASLREALDGAAAGFSGEVVLSYGGSGAMARQVALGAPADVVILANEAWLRWLDDDGALRAGSVARVMGNRLVLVGPEGAAPLEDLSAEALRARLAGGRMALGQVLSVPAGIYAKEWMQSAGLWEALAPHLAETENVRAALALVERGEVALGVVYATDARAARVAVVQEIGAETHSPIAYWAAV</sequence>
<gene>
    <name evidence="7" type="primary">modA</name>
    <name evidence="7" type="ORF">DCS45_02610</name>
</gene>
<dbReference type="EMBL" id="DMVW01000030">
    <property type="protein sequence ID" value="HAR50755.1"/>
    <property type="molecule type" value="Genomic_DNA"/>
</dbReference>
<comment type="caution">
    <text evidence="7">The sequence shown here is derived from an EMBL/GenBank/DDBJ whole genome shotgun (WGS) entry which is preliminary data.</text>
</comment>
<evidence type="ECO:0000256" key="3">
    <source>
        <dbReference type="ARBA" id="ARBA00022723"/>
    </source>
</evidence>
<dbReference type="AlphaFoldDB" id="A0A348W893"/>
<keyword evidence="6" id="KW-1133">Transmembrane helix</keyword>
<dbReference type="InterPro" id="IPR005950">
    <property type="entry name" value="ModA"/>
</dbReference>
<feature type="transmembrane region" description="Helical" evidence="6">
    <location>
        <begin position="73"/>
        <end position="93"/>
    </location>
</feature>
<dbReference type="GO" id="GO:0046872">
    <property type="term" value="F:metal ion binding"/>
    <property type="evidence" value="ECO:0007669"/>
    <property type="project" value="UniProtKB-KW"/>
</dbReference>
<organism evidence="7 8">
    <name type="scientific">Roseovarius nubinhibens</name>
    <dbReference type="NCBI Taxonomy" id="314263"/>
    <lineage>
        <taxon>Bacteria</taxon>
        <taxon>Pseudomonadati</taxon>
        <taxon>Pseudomonadota</taxon>
        <taxon>Alphaproteobacteria</taxon>
        <taxon>Rhodobacterales</taxon>
        <taxon>Roseobacteraceae</taxon>
        <taxon>Roseovarius</taxon>
    </lineage>
</organism>
<evidence type="ECO:0000256" key="6">
    <source>
        <dbReference type="SAM" id="Phobius"/>
    </source>
</evidence>
<keyword evidence="4" id="KW-0732">Signal</keyword>
<dbReference type="NCBIfam" id="TIGR01256">
    <property type="entry name" value="modA"/>
    <property type="match status" value="1"/>
</dbReference>
<evidence type="ECO:0000256" key="1">
    <source>
        <dbReference type="ARBA" id="ARBA00009175"/>
    </source>
</evidence>
<dbReference type="PANTHER" id="PTHR30632:SF17">
    <property type="entry name" value="MOLYBDATE-BINDING PROTEIN MODA"/>
    <property type="match status" value="1"/>
</dbReference>